<evidence type="ECO:0000313" key="2">
    <source>
        <dbReference type="EMBL" id="KAK6174772.1"/>
    </source>
</evidence>
<comment type="caution">
    <text evidence="2">The sequence shown here is derived from an EMBL/GenBank/DDBJ whole genome shotgun (WGS) entry which is preliminary data.</text>
</comment>
<keyword evidence="3" id="KW-1185">Reference proteome</keyword>
<name>A0AAN8JC56_PATCE</name>
<dbReference type="InterPro" id="IPR014729">
    <property type="entry name" value="Rossmann-like_a/b/a_fold"/>
</dbReference>
<evidence type="ECO:0000259" key="1">
    <source>
        <dbReference type="Pfam" id="PF02698"/>
    </source>
</evidence>
<gene>
    <name evidence="2" type="ORF">SNE40_017986</name>
</gene>
<dbReference type="CDD" id="cd06259">
    <property type="entry name" value="YdcF-like"/>
    <property type="match status" value="1"/>
</dbReference>
<organism evidence="2 3">
    <name type="scientific">Patella caerulea</name>
    <name type="common">Rayed Mediterranean limpet</name>
    <dbReference type="NCBI Taxonomy" id="87958"/>
    <lineage>
        <taxon>Eukaryota</taxon>
        <taxon>Metazoa</taxon>
        <taxon>Spiralia</taxon>
        <taxon>Lophotrochozoa</taxon>
        <taxon>Mollusca</taxon>
        <taxon>Gastropoda</taxon>
        <taxon>Patellogastropoda</taxon>
        <taxon>Patelloidea</taxon>
        <taxon>Patellidae</taxon>
        <taxon>Patella</taxon>
    </lineage>
</organism>
<dbReference type="AlphaFoldDB" id="A0AAN8JC56"/>
<dbReference type="Proteomes" id="UP001347796">
    <property type="component" value="Unassembled WGS sequence"/>
</dbReference>
<sequence length="254" mass="28931">MTEQMISAFKGIVKFIDCTSRSRIHSFREKKTGDSTIIMQAAQTIWNYMQLGHELRKSDVILVLGNNDLRTAEYAADLFNKGLADWLLFSGKEGSLTKGKWAITEAEKFRDVAINHGVPDEKIILETRATNTGQNIRYSYNKLHSLGINPTSIILVQTPYMERRSYATFKKQWVNSNSVLVQVTSAKIGLKEFPNDDVGSINDVITVMIGCLQRIKSYPKKGFQIHQDIPEEVEKAYQYLCDSGRYNDHLLRKS</sequence>
<dbReference type="Pfam" id="PF02698">
    <property type="entry name" value="DUF218"/>
    <property type="match status" value="1"/>
</dbReference>
<evidence type="ECO:0000313" key="3">
    <source>
        <dbReference type="Proteomes" id="UP001347796"/>
    </source>
</evidence>
<accession>A0AAN8JC56</accession>
<reference evidence="2 3" key="1">
    <citation type="submission" date="2024-01" db="EMBL/GenBank/DDBJ databases">
        <title>The genome of the rayed Mediterranean limpet Patella caerulea (Linnaeus, 1758).</title>
        <authorList>
            <person name="Anh-Thu Weber A."/>
            <person name="Halstead-Nussloch G."/>
        </authorList>
    </citation>
    <scope>NUCLEOTIDE SEQUENCE [LARGE SCALE GENOMIC DNA]</scope>
    <source>
        <strain evidence="2">AATW-2023a</strain>
        <tissue evidence="2">Whole specimen</tissue>
    </source>
</reference>
<dbReference type="InterPro" id="IPR003848">
    <property type="entry name" value="DUF218"/>
</dbReference>
<proteinExistence type="predicted"/>
<dbReference type="PANTHER" id="PTHR30336:SF20">
    <property type="entry name" value="DUF218 DOMAIN-CONTAINING PROTEIN"/>
    <property type="match status" value="1"/>
</dbReference>
<feature type="domain" description="DUF218" evidence="1">
    <location>
        <begin position="59"/>
        <end position="177"/>
    </location>
</feature>
<dbReference type="GO" id="GO:0005886">
    <property type="term" value="C:plasma membrane"/>
    <property type="evidence" value="ECO:0007669"/>
    <property type="project" value="TreeGrafter"/>
</dbReference>
<dbReference type="Gene3D" id="3.40.50.620">
    <property type="entry name" value="HUPs"/>
    <property type="match status" value="1"/>
</dbReference>
<dbReference type="InterPro" id="IPR051599">
    <property type="entry name" value="Cell_Envelope_Assoc"/>
</dbReference>
<protein>
    <recommendedName>
        <fullName evidence="1">DUF218 domain-containing protein</fullName>
    </recommendedName>
</protein>
<dbReference type="EMBL" id="JAZGQO010000011">
    <property type="protein sequence ID" value="KAK6174772.1"/>
    <property type="molecule type" value="Genomic_DNA"/>
</dbReference>
<dbReference type="PANTHER" id="PTHR30336">
    <property type="entry name" value="INNER MEMBRANE PROTEIN, PROBABLE PERMEASE"/>
    <property type="match status" value="1"/>
</dbReference>